<proteinExistence type="predicted"/>
<dbReference type="OrthoDB" id="3241567at2759"/>
<dbReference type="Proteomes" id="UP000620124">
    <property type="component" value="Unassembled WGS sequence"/>
</dbReference>
<accession>A0A8H6YJP8</accession>
<feature type="domain" description="DUF6699" evidence="2">
    <location>
        <begin position="141"/>
        <end position="236"/>
    </location>
</feature>
<dbReference type="EMBL" id="JACAZI010000004">
    <property type="protein sequence ID" value="KAF7362463.1"/>
    <property type="molecule type" value="Genomic_DNA"/>
</dbReference>
<evidence type="ECO:0000259" key="2">
    <source>
        <dbReference type="Pfam" id="PF20415"/>
    </source>
</evidence>
<evidence type="ECO:0000313" key="4">
    <source>
        <dbReference type="Proteomes" id="UP000620124"/>
    </source>
</evidence>
<protein>
    <recommendedName>
        <fullName evidence="2">DUF6699 domain-containing protein</fullName>
    </recommendedName>
</protein>
<keyword evidence="4" id="KW-1185">Reference proteome</keyword>
<comment type="caution">
    <text evidence="3">The sequence shown here is derived from an EMBL/GenBank/DDBJ whole genome shotgun (WGS) entry which is preliminary data.</text>
</comment>
<organism evidence="3 4">
    <name type="scientific">Mycena venus</name>
    <dbReference type="NCBI Taxonomy" id="2733690"/>
    <lineage>
        <taxon>Eukaryota</taxon>
        <taxon>Fungi</taxon>
        <taxon>Dikarya</taxon>
        <taxon>Basidiomycota</taxon>
        <taxon>Agaricomycotina</taxon>
        <taxon>Agaricomycetes</taxon>
        <taxon>Agaricomycetidae</taxon>
        <taxon>Agaricales</taxon>
        <taxon>Marasmiineae</taxon>
        <taxon>Mycenaceae</taxon>
        <taxon>Mycena</taxon>
    </lineage>
</organism>
<evidence type="ECO:0000313" key="3">
    <source>
        <dbReference type="EMBL" id="KAF7362463.1"/>
    </source>
</evidence>
<feature type="region of interest" description="Disordered" evidence="1">
    <location>
        <begin position="235"/>
        <end position="259"/>
    </location>
</feature>
<evidence type="ECO:0000256" key="1">
    <source>
        <dbReference type="SAM" id="MobiDB-lite"/>
    </source>
</evidence>
<name>A0A8H6YJP8_9AGAR</name>
<dbReference type="AlphaFoldDB" id="A0A8H6YJP8"/>
<sequence length="259" mass="28719">MSQTMQRPRCLPDPRSVSHYVGNGFVYPIRSPPFFPVPLSFSASPVMPTIPASGVNLNTPSALSWQQHLATHFMNIPTAANTPAWPCQPPIPVEDGVVALPADTLHWTPGTFPPQPFGTPVPLHIHPTLIPNPVNPTIPQLQWDLIHFPEQARLYTGRGIVKKPNLNDTAVFPSAEKIWICADEVNCPILAYWMQIWGPIIVEAKSIKIVDILDQVHKYFTARLSRQDFRAIRGSRSPINPAPYAPSEDGRLQARGGRV</sequence>
<gene>
    <name evidence="3" type="ORF">MVEN_00593900</name>
</gene>
<dbReference type="Pfam" id="PF20415">
    <property type="entry name" value="DUF6699"/>
    <property type="match status" value="1"/>
</dbReference>
<dbReference type="InterPro" id="IPR046522">
    <property type="entry name" value="DUF6699"/>
</dbReference>
<reference evidence="3" key="1">
    <citation type="submission" date="2020-05" db="EMBL/GenBank/DDBJ databases">
        <title>Mycena genomes resolve the evolution of fungal bioluminescence.</title>
        <authorList>
            <person name="Tsai I.J."/>
        </authorList>
    </citation>
    <scope>NUCLEOTIDE SEQUENCE</scope>
    <source>
        <strain evidence="3">CCC161011</strain>
    </source>
</reference>